<accession>R7YML4</accession>
<dbReference type="RefSeq" id="XP_007778218.1">
    <property type="nucleotide sequence ID" value="XM_007780028.1"/>
</dbReference>
<keyword evidence="1" id="KW-0732">Signal</keyword>
<dbReference type="HOGENOM" id="CLU_1578430_0_0_1"/>
<protein>
    <submittedName>
        <fullName evidence="2">Uncharacterized protein</fullName>
    </submittedName>
</protein>
<feature type="signal peptide" evidence="1">
    <location>
        <begin position="1"/>
        <end position="29"/>
    </location>
</feature>
<name>R7YML4_CONA1</name>
<reference evidence="3" key="1">
    <citation type="submission" date="2012-06" db="EMBL/GenBank/DDBJ databases">
        <title>The genome sequence of Coniosporium apollinis CBS 100218.</title>
        <authorList>
            <consortium name="The Broad Institute Genome Sequencing Platform"/>
            <person name="Cuomo C."/>
            <person name="Gorbushina A."/>
            <person name="Noack S."/>
            <person name="Walker B."/>
            <person name="Young S.K."/>
            <person name="Zeng Q."/>
            <person name="Gargeya S."/>
            <person name="Fitzgerald M."/>
            <person name="Haas B."/>
            <person name="Abouelleil A."/>
            <person name="Alvarado L."/>
            <person name="Arachchi H.M."/>
            <person name="Berlin A.M."/>
            <person name="Chapman S.B."/>
            <person name="Goldberg J."/>
            <person name="Griggs A."/>
            <person name="Gujja S."/>
            <person name="Hansen M."/>
            <person name="Howarth C."/>
            <person name="Imamovic A."/>
            <person name="Larimer J."/>
            <person name="McCowan C."/>
            <person name="Montmayeur A."/>
            <person name="Murphy C."/>
            <person name="Neiman D."/>
            <person name="Pearson M."/>
            <person name="Priest M."/>
            <person name="Roberts A."/>
            <person name="Saif S."/>
            <person name="Shea T."/>
            <person name="Sisk P."/>
            <person name="Sykes S."/>
            <person name="Wortman J."/>
            <person name="Nusbaum C."/>
            <person name="Birren B."/>
        </authorList>
    </citation>
    <scope>NUCLEOTIDE SEQUENCE [LARGE SCALE GENOMIC DNA]</scope>
    <source>
        <strain evidence="3">CBS 100218</strain>
    </source>
</reference>
<dbReference type="EMBL" id="JH767560">
    <property type="protein sequence ID" value="EON62901.1"/>
    <property type="molecule type" value="Genomic_DNA"/>
</dbReference>
<evidence type="ECO:0000256" key="1">
    <source>
        <dbReference type="SAM" id="SignalP"/>
    </source>
</evidence>
<evidence type="ECO:0000313" key="2">
    <source>
        <dbReference type="EMBL" id="EON62901.1"/>
    </source>
</evidence>
<sequence length="169" mass="18231">MFAFSSALASTFISLLLATQLLTPSYVAAAPDPQASTSPALPAPTAYLDRRQYPPAPNMGFYICNGAYWSGVCKHVASIEDVCVNLNTLDWTGNITSIAPDPGVSCYVHSGYGCDAEDPNSDMWGYRYPGTGDITRSSWSENILSWKCRSILECTGGISRYSLPLPGQK</sequence>
<feature type="chain" id="PRO_5004449901" evidence="1">
    <location>
        <begin position="30"/>
        <end position="169"/>
    </location>
</feature>
<proteinExistence type="predicted"/>
<dbReference type="Proteomes" id="UP000016924">
    <property type="component" value="Unassembled WGS sequence"/>
</dbReference>
<gene>
    <name evidence="2" type="ORF">W97_02126</name>
</gene>
<dbReference type="GeneID" id="19899437"/>
<dbReference type="OrthoDB" id="2826615at2759"/>
<keyword evidence="3" id="KW-1185">Reference proteome</keyword>
<evidence type="ECO:0000313" key="3">
    <source>
        <dbReference type="Proteomes" id="UP000016924"/>
    </source>
</evidence>
<organism evidence="2 3">
    <name type="scientific">Coniosporium apollinis (strain CBS 100218)</name>
    <name type="common">Rock-inhabiting black yeast</name>
    <dbReference type="NCBI Taxonomy" id="1168221"/>
    <lineage>
        <taxon>Eukaryota</taxon>
        <taxon>Fungi</taxon>
        <taxon>Dikarya</taxon>
        <taxon>Ascomycota</taxon>
        <taxon>Pezizomycotina</taxon>
        <taxon>Dothideomycetes</taxon>
        <taxon>Dothideomycetes incertae sedis</taxon>
        <taxon>Coniosporium</taxon>
    </lineage>
</organism>
<dbReference type="AlphaFoldDB" id="R7YML4"/>